<keyword evidence="5 10" id="KW-0297">G-protein coupled receptor</keyword>
<dbReference type="PROSITE" id="PS00237">
    <property type="entry name" value="G_PROTEIN_RECEP_F1_1"/>
    <property type="match status" value="1"/>
</dbReference>
<feature type="transmembrane region" description="Helical" evidence="11">
    <location>
        <begin position="79"/>
        <end position="99"/>
    </location>
</feature>
<dbReference type="InterPro" id="IPR050119">
    <property type="entry name" value="CCR1-9-like"/>
</dbReference>
<comment type="subcellular location">
    <subcellularLocation>
        <location evidence="1">Cell membrane</location>
        <topology evidence="1">Multi-pass membrane protein</topology>
    </subcellularLocation>
</comment>
<evidence type="ECO:0000256" key="7">
    <source>
        <dbReference type="ARBA" id="ARBA00023157"/>
    </source>
</evidence>
<keyword evidence="8 10" id="KW-0675">Receptor</keyword>
<evidence type="ECO:0000256" key="8">
    <source>
        <dbReference type="ARBA" id="ARBA00023170"/>
    </source>
</evidence>
<keyword evidence="14" id="KW-1185">Reference proteome</keyword>
<keyword evidence="2" id="KW-1003">Cell membrane</keyword>
<sequence length="354" mass="41030">MSDLIATSDMVTADYEQNSSDYYNEDYEDEMCVKTEVRKFGAIVTTVFFSVVIVFSVVGNLLVLVILGKYENLKSMTNAFLLNLALSDLIFTLGLPFWASYDIHNWIFDKTACKAVSFIFDVGYYSSIIFLTTMTIHRYMAVVHPMSVVISRKSFYCVVTSSIVWVASCLAATPALLFKTSYVNNNDNSLHCEYESTRWKLVGTYQRNVFFLISFAVIIFCYTQILLRLFRPNSHTRHKTVRLILIIVVVFFLGWAPYNVTLFLQSLAYWQLKPFDSCKINITVDYVFYVGRLLAFSHCCLNPIFYMFMGIKFRNHLKQLLWYCGDTTNIHRRHSRLIYSNASMPTVTSFQDQF</sequence>
<evidence type="ECO:0000256" key="1">
    <source>
        <dbReference type="ARBA" id="ARBA00004651"/>
    </source>
</evidence>
<reference evidence="13 14" key="1">
    <citation type="submission" date="2020-10" db="EMBL/GenBank/DDBJ databases">
        <title>Chromosome-scale genome assembly of the Allis shad, Alosa alosa.</title>
        <authorList>
            <person name="Margot Z."/>
            <person name="Christophe K."/>
            <person name="Cabau C."/>
            <person name="Louis A."/>
            <person name="Berthelot C."/>
            <person name="Parey E."/>
            <person name="Roest Crollius H."/>
            <person name="Montfort J."/>
            <person name="Robinson-Rechavi M."/>
            <person name="Bucao C."/>
            <person name="Bouchez O."/>
            <person name="Gislard M."/>
            <person name="Lluch J."/>
            <person name="Milhes M."/>
            <person name="Lampietro C."/>
            <person name="Lopez Roques C."/>
            <person name="Donnadieu C."/>
            <person name="Braasch I."/>
            <person name="Desvignes T."/>
            <person name="Postlethwait J."/>
            <person name="Bobe J."/>
            <person name="Guiguen Y."/>
        </authorList>
    </citation>
    <scope>NUCLEOTIDE SEQUENCE [LARGE SCALE GENOMIC DNA]</scope>
    <source>
        <strain evidence="13">M-15738</strain>
        <tissue evidence="13">Blood</tissue>
    </source>
</reference>
<dbReference type="GO" id="GO:0007204">
    <property type="term" value="P:positive regulation of cytosolic calcium ion concentration"/>
    <property type="evidence" value="ECO:0007669"/>
    <property type="project" value="TreeGrafter"/>
</dbReference>
<evidence type="ECO:0000256" key="9">
    <source>
        <dbReference type="ARBA" id="ARBA00023224"/>
    </source>
</evidence>
<dbReference type="Proteomes" id="UP000823561">
    <property type="component" value="Chromosome 1"/>
</dbReference>
<feature type="transmembrane region" description="Helical" evidence="11">
    <location>
        <begin position="40"/>
        <end position="67"/>
    </location>
</feature>
<dbReference type="Gene3D" id="1.20.1070.10">
    <property type="entry name" value="Rhodopsin 7-helix transmembrane proteins"/>
    <property type="match status" value="1"/>
</dbReference>
<evidence type="ECO:0000313" key="14">
    <source>
        <dbReference type="Proteomes" id="UP000823561"/>
    </source>
</evidence>
<dbReference type="AlphaFoldDB" id="A0AAV6HFC9"/>
<dbReference type="InterPro" id="IPR000276">
    <property type="entry name" value="GPCR_Rhodpsn"/>
</dbReference>
<evidence type="ECO:0000256" key="2">
    <source>
        <dbReference type="ARBA" id="ARBA00022475"/>
    </source>
</evidence>
<evidence type="ECO:0000256" key="5">
    <source>
        <dbReference type="ARBA" id="ARBA00023040"/>
    </source>
</evidence>
<evidence type="ECO:0000256" key="6">
    <source>
        <dbReference type="ARBA" id="ARBA00023136"/>
    </source>
</evidence>
<dbReference type="FunFam" id="1.20.1070.10:FF:000130">
    <property type="entry name" value="Chemokine (C-C motif) receptor 2"/>
    <property type="match status" value="1"/>
</dbReference>
<dbReference type="InterPro" id="IPR017452">
    <property type="entry name" value="GPCR_Rhodpsn_7TM"/>
</dbReference>
<dbReference type="GO" id="GO:0019722">
    <property type="term" value="P:calcium-mediated signaling"/>
    <property type="evidence" value="ECO:0007669"/>
    <property type="project" value="TreeGrafter"/>
</dbReference>
<dbReference type="GO" id="GO:0060326">
    <property type="term" value="P:cell chemotaxis"/>
    <property type="evidence" value="ECO:0007669"/>
    <property type="project" value="TreeGrafter"/>
</dbReference>
<feature type="transmembrane region" description="Helical" evidence="11">
    <location>
        <begin position="286"/>
        <end position="308"/>
    </location>
</feature>
<feature type="transmembrane region" description="Helical" evidence="11">
    <location>
        <begin position="209"/>
        <end position="230"/>
    </location>
</feature>
<keyword evidence="9 10" id="KW-0807">Transducer</keyword>
<dbReference type="GO" id="GO:0009897">
    <property type="term" value="C:external side of plasma membrane"/>
    <property type="evidence" value="ECO:0007669"/>
    <property type="project" value="TreeGrafter"/>
</dbReference>
<evidence type="ECO:0000256" key="3">
    <source>
        <dbReference type="ARBA" id="ARBA00022692"/>
    </source>
</evidence>
<organism evidence="13 14">
    <name type="scientific">Alosa alosa</name>
    <name type="common">allis shad</name>
    <dbReference type="NCBI Taxonomy" id="278164"/>
    <lineage>
        <taxon>Eukaryota</taxon>
        <taxon>Metazoa</taxon>
        <taxon>Chordata</taxon>
        <taxon>Craniata</taxon>
        <taxon>Vertebrata</taxon>
        <taxon>Euteleostomi</taxon>
        <taxon>Actinopterygii</taxon>
        <taxon>Neopterygii</taxon>
        <taxon>Teleostei</taxon>
        <taxon>Clupei</taxon>
        <taxon>Clupeiformes</taxon>
        <taxon>Clupeoidei</taxon>
        <taxon>Clupeidae</taxon>
        <taxon>Alosa</taxon>
    </lineage>
</organism>
<dbReference type="PRINTS" id="PR00657">
    <property type="entry name" value="CCCHEMOKINER"/>
</dbReference>
<accession>A0AAV6HFC9</accession>
<dbReference type="PROSITE" id="PS50262">
    <property type="entry name" value="G_PROTEIN_RECEP_F1_2"/>
    <property type="match status" value="1"/>
</dbReference>
<keyword evidence="4 11" id="KW-1133">Transmembrane helix</keyword>
<dbReference type="InterPro" id="IPR000355">
    <property type="entry name" value="Chemokine_rcpt"/>
</dbReference>
<feature type="domain" description="G-protein coupled receptors family 1 profile" evidence="12">
    <location>
        <begin position="59"/>
        <end position="306"/>
    </location>
</feature>
<evidence type="ECO:0000259" key="12">
    <source>
        <dbReference type="PROSITE" id="PS50262"/>
    </source>
</evidence>
<keyword evidence="3 10" id="KW-0812">Transmembrane</keyword>
<dbReference type="SUPFAM" id="SSF81321">
    <property type="entry name" value="Family A G protein-coupled receptor-like"/>
    <property type="match status" value="1"/>
</dbReference>
<dbReference type="PANTHER" id="PTHR10489">
    <property type="entry name" value="CELL ADHESION MOLECULE"/>
    <property type="match status" value="1"/>
</dbReference>
<keyword evidence="6 11" id="KW-0472">Membrane</keyword>
<gene>
    <name evidence="13" type="ORF">AALO_G00010500</name>
</gene>
<evidence type="ECO:0000256" key="10">
    <source>
        <dbReference type="RuleBase" id="RU000688"/>
    </source>
</evidence>
<protein>
    <recommendedName>
        <fullName evidence="12">G-protein coupled receptors family 1 profile domain-containing protein</fullName>
    </recommendedName>
</protein>
<dbReference type="GO" id="GO:0016493">
    <property type="term" value="F:C-C chemokine receptor activity"/>
    <property type="evidence" value="ECO:0007669"/>
    <property type="project" value="TreeGrafter"/>
</dbReference>
<evidence type="ECO:0000256" key="11">
    <source>
        <dbReference type="SAM" id="Phobius"/>
    </source>
</evidence>
<dbReference type="PRINTS" id="PR00237">
    <property type="entry name" value="GPCRRHODOPSN"/>
</dbReference>
<comment type="similarity">
    <text evidence="10">Belongs to the G-protein coupled receptor 1 family.</text>
</comment>
<name>A0AAV6HFC9_9TELE</name>
<proteinExistence type="inferred from homology"/>
<comment type="caution">
    <text evidence="13">The sequence shown here is derived from an EMBL/GenBank/DDBJ whole genome shotgun (WGS) entry which is preliminary data.</text>
</comment>
<feature type="transmembrane region" description="Helical" evidence="11">
    <location>
        <begin position="155"/>
        <end position="178"/>
    </location>
</feature>
<dbReference type="GO" id="GO:0006955">
    <property type="term" value="P:immune response"/>
    <property type="evidence" value="ECO:0007669"/>
    <property type="project" value="TreeGrafter"/>
</dbReference>
<dbReference type="PANTHER" id="PTHR10489:SF730">
    <property type="entry name" value="CHEMOKINE XC RECEPTOR 1"/>
    <property type="match status" value="1"/>
</dbReference>
<dbReference type="EMBL" id="JADWDJ010000001">
    <property type="protein sequence ID" value="KAG5286058.1"/>
    <property type="molecule type" value="Genomic_DNA"/>
</dbReference>
<feature type="transmembrane region" description="Helical" evidence="11">
    <location>
        <begin position="242"/>
        <end position="266"/>
    </location>
</feature>
<keyword evidence="7" id="KW-1015">Disulfide bond</keyword>
<dbReference type="Pfam" id="PF00001">
    <property type="entry name" value="7tm_1"/>
    <property type="match status" value="1"/>
</dbReference>
<evidence type="ECO:0000313" key="13">
    <source>
        <dbReference type="EMBL" id="KAG5286058.1"/>
    </source>
</evidence>
<dbReference type="GO" id="GO:0019957">
    <property type="term" value="F:C-C chemokine binding"/>
    <property type="evidence" value="ECO:0007669"/>
    <property type="project" value="TreeGrafter"/>
</dbReference>
<evidence type="ECO:0000256" key="4">
    <source>
        <dbReference type="ARBA" id="ARBA00022989"/>
    </source>
</evidence>